<gene>
    <name evidence="2" type="ORF">KIPB_000440</name>
</gene>
<feature type="compositionally biased region" description="Acidic residues" evidence="1">
    <location>
        <begin position="335"/>
        <end position="351"/>
    </location>
</feature>
<name>A0A9K3CNL5_9EUKA</name>
<sequence length="871" mass="94698">MNTGATVRIEFCSLGTPGNTLLKETLSSHVGPLEIEDSCLSVDTVPLTLSALSVSMASPADDGQMDASEVEALARQDGWQGKGLRGLSLNVPFPQTPFPLMGMHWHKMQTLDLSGYACTHRDISEWPRMLSLRSLVLTPVDRGADAPRSELGAVIMAVGGRCPNLQTLRMSAPGFLSFSDWPACHSVQVGTSQPWSDRPPTPTGLLPSLSSLDVSAMRVTPSVAVSLGVLCKARGADLKVSVAMLPGAAMRTLTECTVLDGSVMGALVHCDPALHAERLGCSHTMGEGDMAYDSDSECEEEPSGDGVFSDDGSEEESDSEERERKPRRTRRYSDSDSEATEESETASEEDSLSPGDKMEEARMGAKERKEMLRNGCFYLTLPRTKENMFCPPTTVLFDHELPDTLCLAMSMQGETPANTNTQHAPVAKRAKGTKGTKVAKGESKQQWTVTHALACSASIDDLYSDERGLQFLLDAGIVRALWLSSPVYQHASHPLLLPSLPSELLTSGEVAVLVCPRNNTYPSRKAMPSQHPLPLYVYEGDDVAPSSKAQRRFVRKLMMERGHCIHVGPDYAEGMAEPGPQLTEVHLSGELEGKTKKRGWSRSLFPPTLTCLTAPCVIPAPLPTLHTLTLTDDECVKALGRLGKAPATCQSLRRLTLAVNIDAHHPIKKKYSVCPALPFPSLTSLTVECSGDPDKKQNKRYIALVSSLLGIVSGEDTLPSLRRLSVEIPSSAGISGVDSVAKHFSSLLRRYPALSLSVSLTGDEGTHVFELNRDMTLLSVTRYVAQLHKKTGLYEAGLTAMAVLDTWRDKVPAPKQRLTIPQTEAIKRQVKYLRKRAKAQTAEREERIENGPTQHGRGSVSVSDYEFSDDE</sequence>
<organism evidence="2 3">
    <name type="scientific">Kipferlia bialata</name>
    <dbReference type="NCBI Taxonomy" id="797122"/>
    <lineage>
        <taxon>Eukaryota</taxon>
        <taxon>Metamonada</taxon>
        <taxon>Carpediemonas-like organisms</taxon>
        <taxon>Kipferlia</taxon>
    </lineage>
</organism>
<evidence type="ECO:0000313" key="3">
    <source>
        <dbReference type="Proteomes" id="UP000265618"/>
    </source>
</evidence>
<reference evidence="2 3" key="1">
    <citation type="journal article" date="2018" name="PLoS ONE">
        <title>The draft genome of Kipferlia bialata reveals reductive genome evolution in fornicate parasites.</title>
        <authorList>
            <person name="Tanifuji G."/>
            <person name="Takabayashi S."/>
            <person name="Kume K."/>
            <person name="Takagi M."/>
            <person name="Nakayama T."/>
            <person name="Kamikawa R."/>
            <person name="Inagaki Y."/>
            <person name="Hashimoto T."/>
        </authorList>
    </citation>
    <scope>NUCLEOTIDE SEQUENCE [LARGE SCALE GENOMIC DNA]</scope>
    <source>
        <strain evidence="2">NY0173</strain>
    </source>
</reference>
<protein>
    <submittedName>
        <fullName evidence="2">Uncharacterized protein</fullName>
    </submittedName>
</protein>
<feature type="compositionally biased region" description="Acidic residues" evidence="1">
    <location>
        <begin position="290"/>
        <end position="303"/>
    </location>
</feature>
<feature type="compositionally biased region" description="Acidic residues" evidence="1">
    <location>
        <begin position="311"/>
        <end position="320"/>
    </location>
</feature>
<proteinExistence type="predicted"/>
<dbReference type="AlphaFoldDB" id="A0A9K3CNL5"/>
<evidence type="ECO:0000256" key="1">
    <source>
        <dbReference type="SAM" id="MobiDB-lite"/>
    </source>
</evidence>
<feature type="region of interest" description="Disordered" evidence="1">
    <location>
        <begin position="836"/>
        <end position="871"/>
    </location>
</feature>
<evidence type="ECO:0000313" key="2">
    <source>
        <dbReference type="EMBL" id="GIQ79746.1"/>
    </source>
</evidence>
<dbReference type="Proteomes" id="UP000265618">
    <property type="component" value="Unassembled WGS sequence"/>
</dbReference>
<dbReference type="EMBL" id="BDIP01000049">
    <property type="protein sequence ID" value="GIQ79746.1"/>
    <property type="molecule type" value="Genomic_DNA"/>
</dbReference>
<accession>A0A9K3CNL5</accession>
<keyword evidence="3" id="KW-1185">Reference proteome</keyword>
<comment type="caution">
    <text evidence="2">The sequence shown here is derived from an EMBL/GenBank/DDBJ whole genome shotgun (WGS) entry which is preliminary data.</text>
</comment>
<dbReference type="SUPFAM" id="SSF52047">
    <property type="entry name" value="RNI-like"/>
    <property type="match status" value="1"/>
</dbReference>
<feature type="region of interest" description="Disordered" evidence="1">
    <location>
        <begin position="288"/>
        <end position="364"/>
    </location>
</feature>
<feature type="region of interest" description="Disordered" evidence="1">
    <location>
        <begin position="416"/>
        <end position="439"/>
    </location>
</feature>